<accession>A0A4D5ZCQ2</accession>
<proteinExistence type="predicted"/>
<dbReference type="EMBL" id="MK552140">
    <property type="protein sequence ID" value="QBX06591.1"/>
    <property type="molecule type" value="Genomic_DNA"/>
</dbReference>
<name>A0A4D5ZCQ2_9CAUD</name>
<protein>
    <submittedName>
        <fullName evidence="1">Uncharacterized protein</fullName>
    </submittedName>
</protein>
<organism evidence="1 2">
    <name type="scientific">Burkholderia phage BcepSaruman</name>
    <dbReference type="NCBI Taxonomy" id="2530032"/>
    <lineage>
        <taxon>Viruses</taxon>
        <taxon>Duplodnaviria</taxon>
        <taxon>Heunggongvirae</taxon>
        <taxon>Uroviricota</taxon>
        <taxon>Caudoviricetes</taxon>
        <taxon>Sarumanvirus</taxon>
        <taxon>Sarumanvirus bcepsaruman</taxon>
    </lineage>
</organism>
<keyword evidence="2" id="KW-1185">Reference proteome</keyword>
<evidence type="ECO:0000313" key="1">
    <source>
        <dbReference type="EMBL" id="QBX06591.1"/>
    </source>
</evidence>
<evidence type="ECO:0000313" key="2">
    <source>
        <dbReference type="Proteomes" id="UP000296455"/>
    </source>
</evidence>
<sequence length="84" mass="9728">MSYTYKHVHDDGLEVFTSSTQVLHTHLDAVDYQYRHPNLEKRFDRLVDVVATLADHLNVDLIKLLDIKTDLVYAGKPADNELYI</sequence>
<gene>
    <name evidence="1" type="ORF">BcepSaruman_178</name>
</gene>
<dbReference type="Proteomes" id="UP000296455">
    <property type="component" value="Segment"/>
</dbReference>
<reference evidence="1 2" key="1">
    <citation type="submission" date="2019-02" db="EMBL/GenBank/DDBJ databases">
        <title>Complete genome sequence of Burkholderia cenocepacia phage BcepSaruman.</title>
        <authorList>
            <person name="Park K."/>
            <person name="Liu M."/>
            <person name="Gill J."/>
        </authorList>
    </citation>
    <scope>NUCLEOTIDE SEQUENCE [LARGE SCALE GENOMIC DNA]</scope>
</reference>